<name>A0ABW5WXE6_9STAP</name>
<gene>
    <name evidence="1" type="ORF">ACFSX4_06085</name>
</gene>
<comment type="caution">
    <text evidence="1">The sequence shown here is derived from an EMBL/GenBank/DDBJ whole genome shotgun (WGS) entry which is preliminary data.</text>
</comment>
<dbReference type="EMBL" id="JBHUOQ010000001">
    <property type="protein sequence ID" value="MFD2830034.1"/>
    <property type="molecule type" value="Genomic_DNA"/>
</dbReference>
<dbReference type="Proteomes" id="UP001597519">
    <property type="component" value="Unassembled WGS sequence"/>
</dbReference>
<organism evidence="1 2">
    <name type="scientific">Corticicoccus populi</name>
    <dbReference type="NCBI Taxonomy" id="1812821"/>
    <lineage>
        <taxon>Bacteria</taxon>
        <taxon>Bacillati</taxon>
        <taxon>Bacillota</taxon>
        <taxon>Bacilli</taxon>
        <taxon>Bacillales</taxon>
        <taxon>Staphylococcaceae</taxon>
        <taxon>Corticicoccus</taxon>
    </lineage>
</organism>
<sequence>MTKLIESTDFESGQTEYVLKLSGSDAEKLKEDTARVLKMTESFLIDVTDADTLHGVSDSIPPACTEIKVIIRHESCDNEALKSLKRVSDIDVSDTHFILKLGSEENPDIYDVFKVMQINIQNKKRTMEAEILGNALEKDSGSSLETEHLKRENERLQALLASSEEMDHSERYVALMEKYKQALTRLNHLRNSKLGRLQMAYWKRRGRQ</sequence>
<proteinExistence type="predicted"/>
<protein>
    <submittedName>
        <fullName evidence="1">Uncharacterized protein</fullName>
    </submittedName>
</protein>
<keyword evidence="2" id="KW-1185">Reference proteome</keyword>
<accession>A0ABW5WXE6</accession>
<evidence type="ECO:0000313" key="1">
    <source>
        <dbReference type="EMBL" id="MFD2830034.1"/>
    </source>
</evidence>
<dbReference type="RefSeq" id="WP_377772581.1">
    <property type="nucleotide sequence ID" value="NZ_JBHUOQ010000001.1"/>
</dbReference>
<reference evidence="2" key="1">
    <citation type="journal article" date="2019" name="Int. J. Syst. Evol. Microbiol.">
        <title>The Global Catalogue of Microorganisms (GCM) 10K type strain sequencing project: providing services to taxonomists for standard genome sequencing and annotation.</title>
        <authorList>
            <consortium name="The Broad Institute Genomics Platform"/>
            <consortium name="The Broad Institute Genome Sequencing Center for Infectious Disease"/>
            <person name="Wu L."/>
            <person name="Ma J."/>
        </authorList>
    </citation>
    <scope>NUCLEOTIDE SEQUENCE [LARGE SCALE GENOMIC DNA]</scope>
    <source>
        <strain evidence="2">KCTC 33575</strain>
    </source>
</reference>
<evidence type="ECO:0000313" key="2">
    <source>
        <dbReference type="Proteomes" id="UP001597519"/>
    </source>
</evidence>